<proteinExistence type="predicted"/>
<accession>A0A1X7UJ83</accession>
<evidence type="ECO:0000256" key="1">
    <source>
        <dbReference type="SAM" id="MobiDB-lite"/>
    </source>
</evidence>
<dbReference type="AlphaFoldDB" id="A0A1X7UJ83"/>
<protein>
    <submittedName>
        <fullName evidence="2">Uncharacterized protein</fullName>
    </submittedName>
</protein>
<sequence>MATEDDTTVMDVTGKVNPVASFMNMSESMKKLMEKLDSLISNGRTSTSPMKRRRETTPAKSDEDQPEEQADTMAQKAASTFRVSSPTKALLQASFCLPKPVDNAKRRRWLEKFGLPAGDETQCPRMDSLIKGELGKEALEADRKLSHLQNFTLDAAGPLVAALEELSEKEDPNAEAVAAAIQQSLLLLGSTSTQFSVKR</sequence>
<reference evidence="2" key="1">
    <citation type="submission" date="2017-05" db="UniProtKB">
        <authorList>
            <consortium name="EnsemblMetazoa"/>
        </authorList>
    </citation>
    <scope>IDENTIFICATION</scope>
</reference>
<feature type="compositionally biased region" description="Polar residues" evidence="1">
    <location>
        <begin position="39"/>
        <end position="49"/>
    </location>
</feature>
<dbReference type="InParanoid" id="A0A1X7UJ83"/>
<feature type="region of interest" description="Disordered" evidence="1">
    <location>
        <begin position="36"/>
        <end position="80"/>
    </location>
</feature>
<name>A0A1X7UJ83_AMPQE</name>
<evidence type="ECO:0000313" key="2">
    <source>
        <dbReference type="EnsemblMetazoa" id="Aqu2.1.27710_001"/>
    </source>
</evidence>
<dbReference type="EnsemblMetazoa" id="Aqu2.1.27710_001">
    <property type="protein sequence ID" value="Aqu2.1.27710_001"/>
    <property type="gene ID" value="Aqu2.1.27710"/>
</dbReference>
<organism evidence="2">
    <name type="scientific">Amphimedon queenslandica</name>
    <name type="common">Sponge</name>
    <dbReference type="NCBI Taxonomy" id="400682"/>
    <lineage>
        <taxon>Eukaryota</taxon>
        <taxon>Metazoa</taxon>
        <taxon>Porifera</taxon>
        <taxon>Demospongiae</taxon>
        <taxon>Heteroscleromorpha</taxon>
        <taxon>Haplosclerida</taxon>
        <taxon>Niphatidae</taxon>
        <taxon>Amphimedon</taxon>
    </lineage>
</organism>